<sequence length="84" mass="9127">VDSPAAREKVEEATSLPEEWLNLAILCKAFVSKAMNGLGTLATIWATVVLLGGFAVLIKKQDFWYVTIIAFVESIGYAGGWQHA</sequence>
<reference evidence="2" key="4">
    <citation type="submission" date="2019-03" db="UniProtKB">
        <authorList>
            <consortium name="EnsemblPlants"/>
        </authorList>
    </citation>
    <scope>IDENTIFICATION</scope>
</reference>
<organism evidence="2 3">
    <name type="scientific">Aegilops tauschii subsp. strangulata</name>
    <name type="common">Goatgrass</name>
    <dbReference type="NCBI Taxonomy" id="200361"/>
    <lineage>
        <taxon>Eukaryota</taxon>
        <taxon>Viridiplantae</taxon>
        <taxon>Streptophyta</taxon>
        <taxon>Embryophyta</taxon>
        <taxon>Tracheophyta</taxon>
        <taxon>Spermatophyta</taxon>
        <taxon>Magnoliopsida</taxon>
        <taxon>Liliopsida</taxon>
        <taxon>Poales</taxon>
        <taxon>Poaceae</taxon>
        <taxon>BOP clade</taxon>
        <taxon>Pooideae</taxon>
        <taxon>Triticodae</taxon>
        <taxon>Triticeae</taxon>
        <taxon>Triticinae</taxon>
        <taxon>Aegilops</taxon>
    </lineage>
</organism>
<dbReference type="PANTHER" id="PTHR33115">
    <property type="entry name" value="ARM REPEAT SUPERFAMILY PROTEIN"/>
    <property type="match status" value="1"/>
</dbReference>
<dbReference type="AlphaFoldDB" id="A0A453LKS8"/>
<evidence type="ECO:0000256" key="1">
    <source>
        <dbReference type="SAM" id="Phobius"/>
    </source>
</evidence>
<keyword evidence="1" id="KW-0472">Membrane</keyword>
<reference evidence="2" key="5">
    <citation type="journal article" date="2021" name="G3 (Bethesda)">
        <title>Aegilops tauschii genome assembly Aet v5.0 features greater sequence contiguity and improved annotation.</title>
        <authorList>
            <person name="Wang L."/>
            <person name="Zhu T."/>
            <person name="Rodriguez J.C."/>
            <person name="Deal K.R."/>
            <person name="Dubcovsky J."/>
            <person name="McGuire P.E."/>
            <person name="Lux T."/>
            <person name="Spannagl M."/>
            <person name="Mayer K.F.X."/>
            <person name="Baldrich P."/>
            <person name="Meyers B.C."/>
            <person name="Huo N."/>
            <person name="Gu Y.Q."/>
            <person name="Zhou H."/>
            <person name="Devos K.M."/>
            <person name="Bennetzen J.L."/>
            <person name="Unver T."/>
            <person name="Budak H."/>
            <person name="Gulick P.J."/>
            <person name="Galiba G."/>
            <person name="Kalapos B."/>
            <person name="Nelson D.R."/>
            <person name="Li P."/>
            <person name="You F.M."/>
            <person name="Luo M.C."/>
            <person name="Dvorak J."/>
        </authorList>
    </citation>
    <scope>NUCLEOTIDE SEQUENCE [LARGE SCALE GENOMIC DNA]</scope>
    <source>
        <strain evidence="2">cv. AL8/78</strain>
    </source>
</reference>
<dbReference type="PANTHER" id="PTHR33115:SF46">
    <property type="entry name" value="OS05G0141200 PROTEIN"/>
    <property type="match status" value="1"/>
</dbReference>
<dbReference type="Proteomes" id="UP000015105">
    <property type="component" value="Chromosome 5D"/>
</dbReference>
<reference evidence="3" key="1">
    <citation type="journal article" date="2014" name="Science">
        <title>Ancient hybridizations among the ancestral genomes of bread wheat.</title>
        <authorList>
            <consortium name="International Wheat Genome Sequencing Consortium,"/>
            <person name="Marcussen T."/>
            <person name="Sandve S.R."/>
            <person name="Heier L."/>
            <person name="Spannagl M."/>
            <person name="Pfeifer M."/>
            <person name="Jakobsen K.S."/>
            <person name="Wulff B.B."/>
            <person name="Steuernagel B."/>
            <person name="Mayer K.F."/>
            <person name="Olsen O.A."/>
        </authorList>
    </citation>
    <scope>NUCLEOTIDE SEQUENCE [LARGE SCALE GENOMIC DNA]</scope>
    <source>
        <strain evidence="3">cv. AL8/78</strain>
    </source>
</reference>
<reference evidence="2" key="3">
    <citation type="journal article" date="2017" name="Nature">
        <title>Genome sequence of the progenitor of the wheat D genome Aegilops tauschii.</title>
        <authorList>
            <person name="Luo M.C."/>
            <person name="Gu Y.Q."/>
            <person name="Puiu D."/>
            <person name="Wang H."/>
            <person name="Twardziok S.O."/>
            <person name="Deal K.R."/>
            <person name="Huo N."/>
            <person name="Zhu T."/>
            <person name="Wang L."/>
            <person name="Wang Y."/>
            <person name="McGuire P.E."/>
            <person name="Liu S."/>
            <person name="Long H."/>
            <person name="Ramasamy R.K."/>
            <person name="Rodriguez J.C."/>
            <person name="Van S.L."/>
            <person name="Yuan L."/>
            <person name="Wang Z."/>
            <person name="Xia Z."/>
            <person name="Xiao L."/>
            <person name="Anderson O.D."/>
            <person name="Ouyang S."/>
            <person name="Liang Y."/>
            <person name="Zimin A.V."/>
            <person name="Pertea G."/>
            <person name="Qi P."/>
            <person name="Bennetzen J.L."/>
            <person name="Dai X."/>
            <person name="Dawson M.W."/>
            <person name="Muller H.G."/>
            <person name="Kugler K."/>
            <person name="Rivarola-Duarte L."/>
            <person name="Spannagl M."/>
            <person name="Mayer K.F.X."/>
            <person name="Lu F.H."/>
            <person name="Bevan M.W."/>
            <person name="Leroy P."/>
            <person name="Li P."/>
            <person name="You F.M."/>
            <person name="Sun Q."/>
            <person name="Liu Z."/>
            <person name="Lyons E."/>
            <person name="Wicker T."/>
            <person name="Salzberg S.L."/>
            <person name="Devos K.M."/>
            <person name="Dvorak J."/>
        </authorList>
    </citation>
    <scope>NUCLEOTIDE SEQUENCE [LARGE SCALE GENOMIC DNA]</scope>
    <source>
        <strain evidence="2">cv. AL8/78</strain>
    </source>
</reference>
<evidence type="ECO:0000313" key="2">
    <source>
        <dbReference type="EnsemblPlants" id="AET5Gv20822300.2"/>
    </source>
</evidence>
<protein>
    <submittedName>
        <fullName evidence="2">Uncharacterized protein</fullName>
    </submittedName>
</protein>
<name>A0A453LKS8_AEGTS</name>
<feature type="transmembrane region" description="Helical" evidence="1">
    <location>
        <begin position="38"/>
        <end position="57"/>
    </location>
</feature>
<proteinExistence type="predicted"/>
<dbReference type="Gramene" id="AET5Gv20822300.2">
    <property type="protein sequence ID" value="AET5Gv20822300.2"/>
    <property type="gene ID" value="AET5Gv20822300"/>
</dbReference>
<keyword evidence="3" id="KW-1185">Reference proteome</keyword>
<keyword evidence="1" id="KW-1133">Transmembrane helix</keyword>
<reference evidence="3" key="2">
    <citation type="journal article" date="2017" name="Nat. Plants">
        <title>The Aegilops tauschii genome reveals multiple impacts of transposons.</title>
        <authorList>
            <person name="Zhao G."/>
            <person name="Zou C."/>
            <person name="Li K."/>
            <person name="Wang K."/>
            <person name="Li T."/>
            <person name="Gao L."/>
            <person name="Zhang X."/>
            <person name="Wang H."/>
            <person name="Yang Z."/>
            <person name="Liu X."/>
            <person name="Jiang W."/>
            <person name="Mao L."/>
            <person name="Kong X."/>
            <person name="Jiao Y."/>
            <person name="Jia J."/>
        </authorList>
    </citation>
    <scope>NUCLEOTIDE SEQUENCE [LARGE SCALE GENOMIC DNA]</scope>
    <source>
        <strain evidence="3">cv. AL8/78</strain>
    </source>
</reference>
<evidence type="ECO:0000313" key="3">
    <source>
        <dbReference type="Proteomes" id="UP000015105"/>
    </source>
</evidence>
<dbReference type="EnsemblPlants" id="AET5Gv20822300.2">
    <property type="protein sequence ID" value="AET5Gv20822300.2"/>
    <property type="gene ID" value="AET5Gv20822300"/>
</dbReference>
<feature type="transmembrane region" description="Helical" evidence="1">
    <location>
        <begin position="63"/>
        <end position="81"/>
    </location>
</feature>
<keyword evidence="1" id="KW-0812">Transmembrane</keyword>
<accession>A0A453LKS8</accession>